<dbReference type="NCBIfam" id="TIGR04057">
    <property type="entry name" value="SusC_RagA_signa"/>
    <property type="match status" value="1"/>
</dbReference>
<keyword evidence="1" id="KW-1134">Transmembrane beta strand</keyword>
<evidence type="ECO:0000256" key="1">
    <source>
        <dbReference type="PROSITE-ProRule" id="PRU01360"/>
    </source>
</evidence>
<keyword evidence="1" id="KW-0998">Cell outer membrane</keyword>
<comment type="similarity">
    <text evidence="1">Belongs to the TonB-dependent receptor family.</text>
</comment>
<organism evidence="4 5">
    <name type="scientific">Pustulibacterium marinum</name>
    <dbReference type="NCBI Taxonomy" id="1224947"/>
    <lineage>
        <taxon>Bacteria</taxon>
        <taxon>Pseudomonadati</taxon>
        <taxon>Bacteroidota</taxon>
        <taxon>Flavobacteriia</taxon>
        <taxon>Flavobacteriales</taxon>
        <taxon>Flavobacteriaceae</taxon>
        <taxon>Pustulibacterium</taxon>
    </lineage>
</organism>
<dbReference type="InterPro" id="IPR037066">
    <property type="entry name" value="Plug_dom_sf"/>
</dbReference>
<proteinExistence type="inferred from homology"/>
<dbReference type="PROSITE" id="PS52016">
    <property type="entry name" value="TONB_DEPENDENT_REC_3"/>
    <property type="match status" value="1"/>
</dbReference>
<dbReference type="InterPro" id="IPR008969">
    <property type="entry name" value="CarboxyPept-like_regulatory"/>
</dbReference>
<protein>
    <submittedName>
        <fullName evidence="4">TonB-linked outer membrane protein, SusC/RagA family</fullName>
    </submittedName>
</protein>
<dbReference type="InterPro" id="IPR023997">
    <property type="entry name" value="TonB-dep_OMP_SusC/RagA_CS"/>
</dbReference>
<sequence>MKIKTLFLVLFLLSTVGMVAQTTITGTVYDDNNMPLPGANVTVQGKDAYSITDFDGKFSVEAEEGDVLNISYLGFQSQKLTVGSETNLTITLQPEASQLDEVVVIGYGTQKKADVTGAVSSVKAEDLIKQPAVNATQSIQGKMSGVNIVNSNAPGATPNIIIRGTGTAAGGTNVLYVVDGIQTRDISNINPGDIESMNVLKDAASAAIYGMDAANGVVIITTKKGKAGKMKVGLNTYYGAKSMLNPVEMANASQYVTYFNERLTSEGATAFLSEDQPYDTDWYDALTDVGFVNNNEVTLSGASDNVSYYMSYSNYNEDGILKNNDYSRNTIRANNSADFFNDKLKLTSNMSASFIKSTPKPFSSFNSAYRQAPVVPVYYPDGKFGQPFWNQSTGIATYDVGAGETRGQLNSIGNPVSQVYYNNEKNTGIDLQALFQADLKVTDYLTLTSRFAGTKSFSNQRIFNDIRNQWLTSYPYLSESDFDTNQENNPTSTTYADNSLAYNKYENFTYNWDTYLTFNKVFNDKHNVNATLGTTRGMRDKSETIYMLGYNVPQKEQYWSMNFAGDEIEKQITQTIGTPYKQLSYFARLQYNYDSKYYLQANFRRDGVSTFKNESEAGSSTDYFGNFPSFSLGWALSNEQFFENVKFVNFLKLRAGWGRMGNSDVPFNVRSFTTNTGATNNNVNYVFGPSQTLTYGAALGANVYPISWEVTEETNLGFDFAMFNSKLSGAVNYYNRNTDNAILNVTPIYTSESVDSYYDHGAEISNKGLEFELTWRESVNEDFSYSVGATFSTNKNTVENVKSAYDGQTGGSLSNGQITKRLQEGESLYGWWMWEADGVWQTQDEIDSNAHYGTPMPGYLRYKDQNGDGVIDDNDKKFFGSYLPTYNVGLNVTLNYKNWDLSVDGFGAGGNKVYNALKGVRINGGENIAADVFEDRWTGAGSTNTNPGAARDSYASSYYLEDGDYFRINAMTIGYTLRDVIKEVSRIRIYATAQNPFLFTKYSGFTPEISGTAAGTGGIELSAYPNTKTFMFGVNVDL</sequence>
<dbReference type="GO" id="GO:0009279">
    <property type="term" value="C:cell outer membrane"/>
    <property type="evidence" value="ECO:0007669"/>
    <property type="project" value="UniProtKB-SubCell"/>
</dbReference>
<name>A0A1I7F3T2_9FLAO</name>
<dbReference type="Pfam" id="PF13715">
    <property type="entry name" value="CarbopepD_reg_2"/>
    <property type="match status" value="1"/>
</dbReference>
<keyword evidence="2" id="KW-0732">Signal</keyword>
<dbReference type="NCBIfam" id="TIGR04056">
    <property type="entry name" value="OMP_RagA_SusC"/>
    <property type="match status" value="1"/>
</dbReference>
<keyword evidence="1" id="KW-0813">Transport</keyword>
<keyword evidence="5" id="KW-1185">Reference proteome</keyword>
<feature type="chain" id="PRO_5011630930" evidence="2">
    <location>
        <begin position="21"/>
        <end position="1038"/>
    </location>
</feature>
<evidence type="ECO:0000259" key="3">
    <source>
        <dbReference type="Pfam" id="PF07715"/>
    </source>
</evidence>
<reference evidence="4 5" key="1">
    <citation type="submission" date="2016-10" db="EMBL/GenBank/DDBJ databases">
        <authorList>
            <person name="de Groot N.N."/>
        </authorList>
    </citation>
    <scope>NUCLEOTIDE SEQUENCE [LARGE SCALE GENOMIC DNA]</scope>
    <source>
        <strain evidence="4 5">CGMCC 1.12333</strain>
    </source>
</reference>
<dbReference type="InterPro" id="IPR012910">
    <property type="entry name" value="Plug_dom"/>
</dbReference>
<dbReference type="Pfam" id="PF07715">
    <property type="entry name" value="Plug"/>
    <property type="match status" value="1"/>
</dbReference>
<dbReference type="EMBL" id="FPBK01000001">
    <property type="protein sequence ID" value="SFU30784.1"/>
    <property type="molecule type" value="Genomic_DNA"/>
</dbReference>
<feature type="signal peptide" evidence="2">
    <location>
        <begin position="1"/>
        <end position="20"/>
    </location>
</feature>
<dbReference type="RefSeq" id="WP_093022820.1">
    <property type="nucleotide sequence ID" value="NZ_FPBK01000001.1"/>
</dbReference>
<dbReference type="Gene3D" id="2.60.40.1120">
    <property type="entry name" value="Carboxypeptidase-like, regulatory domain"/>
    <property type="match status" value="1"/>
</dbReference>
<dbReference type="AlphaFoldDB" id="A0A1I7F3T2"/>
<dbReference type="Proteomes" id="UP000199138">
    <property type="component" value="Unassembled WGS sequence"/>
</dbReference>
<dbReference type="SUPFAM" id="SSF56935">
    <property type="entry name" value="Porins"/>
    <property type="match status" value="1"/>
</dbReference>
<evidence type="ECO:0000313" key="4">
    <source>
        <dbReference type="EMBL" id="SFU30784.1"/>
    </source>
</evidence>
<keyword evidence="1" id="KW-0812">Transmembrane</keyword>
<evidence type="ECO:0000256" key="2">
    <source>
        <dbReference type="SAM" id="SignalP"/>
    </source>
</evidence>
<comment type="subcellular location">
    <subcellularLocation>
        <location evidence="1">Cell outer membrane</location>
        <topology evidence="1">Multi-pass membrane protein</topology>
    </subcellularLocation>
</comment>
<gene>
    <name evidence="4" type="ORF">SAMN05216480_101600</name>
</gene>
<dbReference type="SUPFAM" id="SSF49464">
    <property type="entry name" value="Carboxypeptidase regulatory domain-like"/>
    <property type="match status" value="1"/>
</dbReference>
<feature type="domain" description="TonB-dependent receptor plug" evidence="3">
    <location>
        <begin position="112"/>
        <end position="217"/>
    </location>
</feature>
<accession>A0A1I7F3T2</accession>
<dbReference type="InterPro" id="IPR023996">
    <property type="entry name" value="TonB-dep_OMP_SusC/RagA"/>
</dbReference>
<keyword evidence="1" id="KW-0472">Membrane</keyword>
<dbReference type="InterPro" id="IPR039426">
    <property type="entry name" value="TonB-dep_rcpt-like"/>
</dbReference>
<evidence type="ECO:0000313" key="5">
    <source>
        <dbReference type="Proteomes" id="UP000199138"/>
    </source>
</evidence>
<dbReference type="Gene3D" id="2.170.130.10">
    <property type="entry name" value="TonB-dependent receptor, plug domain"/>
    <property type="match status" value="1"/>
</dbReference>
<dbReference type="OrthoDB" id="9768177at2"/>
<dbReference type="STRING" id="1224947.SAMN05216480_101600"/>